<evidence type="ECO:0000313" key="1">
    <source>
        <dbReference type="EMBL" id="KAL0631200.1"/>
    </source>
</evidence>
<organism evidence="1 2">
    <name type="scientific">Discina gigas</name>
    <dbReference type="NCBI Taxonomy" id="1032678"/>
    <lineage>
        <taxon>Eukaryota</taxon>
        <taxon>Fungi</taxon>
        <taxon>Dikarya</taxon>
        <taxon>Ascomycota</taxon>
        <taxon>Pezizomycotina</taxon>
        <taxon>Pezizomycetes</taxon>
        <taxon>Pezizales</taxon>
        <taxon>Discinaceae</taxon>
        <taxon>Discina</taxon>
    </lineage>
</organism>
<evidence type="ECO:0000313" key="2">
    <source>
        <dbReference type="Proteomes" id="UP001447188"/>
    </source>
</evidence>
<reference evidence="1 2" key="1">
    <citation type="submission" date="2024-02" db="EMBL/GenBank/DDBJ databases">
        <title>Discinaceae phylogenomics.</title>
        <authorList>
            <person name="Dirks A.C."/>
            <person name="James T.Y."/>
        </authorList>
    </citation>
    <scope>NUCLEOTIDE SEQUENCE [LARGE SCALE GENOMIC DNA]</scope>
    <source>
        <strain evidence="1 2">ACD0624</strain>
    </source>
</reference>
<dbReference type="EMBL" id="JBBBZM010000282">
    <property type="protein sequence ID" value="KAL0631200.1"/>
    <property type="molecule type" value="Genomic_DNA"/>
</dbReference>
<keyword evidence="2" id="KW-1185">Reference proteome</keyword>
<sequence>MGDAKRLREYSQGLLKSPLNSLQQFPGNEVFDWERELGDENNIKLLYRFAELEEFAKDRPGDQCIGYLSVIVVELNLVSLCVDGNPVSPSYDY</sequence>
<comment type="caution">
    <text evidence="1">The sequence shown here is derived from an EMBL/GenBank/DDBJ whole genome shotgun (WGS) entry which is preliminary data.</text>
</comment>
<name>A0ABR3G5J9_9PEZI</name>
<dbReference type="Proteomes" id="UP001447188">
    <property type="component" value="Unassembled WGS sequence"/>
</dbReference>
<gene>
    <name evidence="1" type="ORF">Q9L58_009932</name>
</gene>
<protein>
    <submittedName>
        <fullName evidence="1">Uncharacterized protein</fullName>
    </submittedName>
</protein>
<accession>A0ABR3G5J9</accession>
<proteinExistence type="predicted"/>